<proteinExistence type="predicted"/>
<evidence type="ECO:0000256" key="1">
    <source>
        <dbReference type="SAM" id="Coils"/>
    </source>
</evidence>
<dbReference type="Proteomes" id="UP000800035">
    <property type="component" value="Unassembled WGS sequence"/>
</dbReference>
<gene>
    <name evidence="3" type="ORF">CC80DRAFT_59693</name>
</gene>
<name>A0A6A5TXU5_9PLEO</name>
<feature type="compositionally biased region" description="Low complexity" evidence="2">
    <location>
        <begin position="806"/>
        <end position="823"/>
    </location>
</feature>
<feature type="region of interest" description="Disordered" evidence="2">
    <location>
        <begin position="110"/>
        <end position="138"/>
    </location>
</feature>
<feature type="region of interest" description="Disordered" evidence="2">
    <location>
        <begin position="1044"/>
        <end position="1133"/>
    </location>
</feature>
<feature type="region of interest" description="Disordered" evidence="2">
    <location>
        <begin position="902"/>
        <end position="941"/>
    </location>
</feature>
<feature type="region of interest" description="Disordered" evidence="2">
    <location>
        <begin position="253"/>
        <end position="281"/>
    </location>
</feature>
<feature type="region of interest" description="Disordered" evidence="2">
    <location>
        <begin position="794"/>
        <end position="843"/>
    </location>
</feature>
<feature type="compositionally biased region" description="Polar residues" evidence="2">
    <location>
        <begin position="177"/>
        <end position="186"/>
    </location>
</feature>
<dbReference type="PANTHER" id="PTHR23159:SF31">
    <property type="entry name" value="CENTROSOME-ASSOCIATED PROTEIN CEP250 ISOFORM X1"/>
    <property type="match status" value="1"/>
</dbReference>
<feature type="compositionally biased region" description="Low complexity" evidence="2">
    <location>
        <begin position="1197"/>
        <end position="1212"/>
    </location>
</feature>
<feature type="region of interest" description="Disordered" evidence="2">
    <location>
        <begin position="982"/>
        <end position="1003"/>
    </location>
</feature>
<evidence type="ECO:0000313" key="3">
    <source>
        <dbReference type="EMBL" id="KAF1956529.1"/>
    </source>
</evidence>
<reference evidence="3" key="1">
    <citation type="journal article" date="2020" name="Stud. Mycol.">
        <title>101 Dothideomycetes genomes: a test case for predicting lifestyles and emergence of pathogens.</title>
        <authorList>
            <person name="Haridas S."/>
            <person name="Albert R."/>
            <person name="Binder M."/>
            <person name="Bloem J."/>
            <person name="Labutti K."/>
            <person name="Salamov A."/>
            <person name="Andreopoulos B."/>
            <person name="Baker S."/>
            <person name="Barry K."/>
            <person name="Bills G."/>
            <person name="Bluhm B."/>
            <person name="Cannon C."/>
            <person name="Castanera R."/>
            <person name="Culley D."/>
            <person name="Daum C."/>
            <person name="Ezra D."/>
            <person name="Gonzalez J."/>
            <person name="Henrissat B."/>
            <person name="Kuo A."/>
            <person name="Liang C."/>
            <person name="Lipzen A."/>
            <person name="Lutzoni F."/>
            <person name="Magnuson J."/>
            <person name="Mondo S."/>
            <person name="Nolan M."/>
            <person name="Ohm R."/>
            <person name="Pangilinan J."/>
            <person name="Park H.-J."/>
            <person name="Ramirez L."/>
            <person name="Alfaro M."/>
            <person name="Sun H."/>
            <person name="Tritt A."/>
            <person name="Yoshinaga Y."/>
            <person name="Zwiers L.-H."/>
            <person name="Turgeon B."/>
            <person name="Goodwin S."/>
            <person name="Spatafora J."/>
            <person name="Crous P."/>
            <person name="Grigoriev I."/>
        </authorList>
    </citation>
    <scope>NUCLEOTIDE SEQUENCE</scope>
    <source>
        <strain evidence="3">CBS 675.92</strain>
    </source>
</reference>
<feature type="compositionally biased region" description="Basic and acidic residues" evidence="2">
    <location>
        <begin position="1044"/>
        <end position="1057"/>
    </location>
</feature>
<dbReference type="EMBL" id="ML976991">
    <property type="protein sequence ID" value="KAF1956529.1"/>
    <property type="molecule type" value="Genomic_DNA"/>
</dbReference>
<organism evidence="3 4">
    <name type="scientific">Byssothecium circinans</name>
    <dbReference type="NCBI Taxonomy" id="147558"/>
    <lineage>
        <taxon>Eukaryota</taxon>
        <taxon>Fungi</taxon>
        <taxon>Dikarya</taxon>
        <taxon>Ascomycota</taxon>
        <taxon>Pezizomycotina</taxon>
        <taxon>Dothideomycetes</taxon>
        <taxon>Pleosporomycetidae</taxon>
        <taxon>Pleosporales</taxon>
        <taxon>Massarineae</taxon>
        <taxon>Massarinaceae</taxon>
        <taxon>Byssothecium</taxon>
    </lineage>
</organism>
<feature type="region of interest" description="Disordered" evidence="2">
    <location>
        <begin position="1173"/>
        <end position="1255"/>
    </location>
</feature>
<feature type="compositionally biased region" description="Polar residues" evidence="2">
    <location>
        <begin position="1185"/>
        <end position="1196"/>
    </location>
</feature>
<keyword evidence="1" id="KW-0175">Coiled coil</keyword>
<keyword evidence="4" id="KW-1185">Reference proteome</keyword>
<feature type="compositionally biased region" description="Polar residues" evidence="2">
    <location>
        <begin position="794"/>
        <end position="805"/>
    </location>
</feature>
<feature type="compositionally biased region" description="Low complexity" evidence="2">
    <location>
        <begin position="377"/>
        <end position="405"/>
    </location>
</feature>
<feature type="region of interest" description="Disordered" evidence="2">
    <location>
        <begin position="1287"/>
        <end position="1313"/>
    </location>
</feature>
<evidence type="ECO:0000313" key="4">
    <source>
        <dbReference type="Proteomes" id="UP000800035"/>
    </source>
</evidence>
<accession>A0A6A5TXU5</accession>
<feature type="compositionally biased region" description="Low complexity" evidence="2">
    <location>
        <begin position="832"/>
        <end position="843"/>
    </location>
</feature>
<sequence>MSTKTRWHSWSKRRPSTSEPYQVVGLGGLLPIDMSVCNDAKETALVSPVKNTRKSGRRRPPALTIVPPDYNDSNFNYLSPVSANHNAPFIHSSTSLLALVNDTLQVWSPTTARPRPSLSIHKPLPSRPRSVSLPSTPNLPVELPGSILLENQGFPSPPPVAGPISATFGTMRSVRSGSALNTSARPSPSKVPHHKKSLSEASLKGHAKSRNSLLTLQSNDSRLTTCSEKNTNGGPTSSSDSIKASIGLEALQPSPLIVAGRPRKRNRAETTGCRREQSGAYPASMQVEELKATITTQDQTISTLQAQFASLRVSHEAHVVRLADAHAAELASLKSYTKALEEQQQQKSLHHASSNHLLFVLDTTDPQSPSTKASPRSAGSNSTTTTRSTKSVPSSPARVSPRRGPLTPEMEHLKRRLTVTKRHEIDHDNLIRERDLYRNNCDAFEAQIARLTGRLNQVKDERDEYAKTCKNLEFAREELEKKASKSEKSTLALQNTVDHLEYRLELANVQKLDAEEQVYHLRTRTSPFNDANSANSLRDRSSKFKNHQSMRTSAGTVFIEDSPLYQFPDLVPTDLAPFIARIERLQEQIHEEEMHKAQLEAIWDEEAQIIDRRDEQFREVDARNLRLKATIADLKQSGTLLEQQMRAKDEHNRQLQASLESLQELYARLEKQCVNKDQLSQLTRQLDTHKLLLEMEVKRNAKLTLLAGVEDPHTDLPALVSRHDVNRWIDQLQSRLKKTKAGEGSYDGSARTETDDLRKEIEFFVREIIYYKLDIRGYKSDIKKLKKDVSKLRLQQGNRQNDNENAASPDPSSGCSSSPASRSTYGANGMEVPVSPSSVSTGTVSIEVPGQRLHPAIHTPSNLDGAAYEKVRPAKRVPAALQLDTPARPQTPPQTATAINRANEADGEDPGISPKSVVIGLKSERRKPTPPSPEQGKFGDLATNFPLSTPAAPMRVRNQPALVDIVPRKLNERQGSPALKLDVGSAKGKTTPERPPRPSVGLFDIPVQGDQNTVVYGSAPPPPLVTDIMPEVLRDSLEHERELERAQYPKQPAERRPSNSFTSGTSKPPSIPLKDDIRVSASTTGSPPRPPTQAGGTLPFRSRENSFSATTNTTRAPSDRRPSTSSSANTPFVIGMGSPHNPAFTSPALAPAAASVPPTACSITRSANVSLKSPTLKMGGVGGTMASSTPVSSPVDNTPTSFSNTNANANPNPKKPKPSPPASRGTSTSTSHPSSRSNSIPQTQTNQTNQAKNQAAFATNASSSFANFPSFNNAPFTSSFAAPTAASANRSRNTASSSSSMPNTPSHSRNVSASSIRSAIHLPAKLDFIKGMGKQRKMSVGMSVSGPMPMQSPFEMAMGAEGEVREGKANGREGYGIGKAV</sequence>
<feature type="compositionally biased region" description="Polar residues" evidence="2">
    <location>
        <begin position="1058"/>
        <end position="1068"/>
    </location>
</feature>
<feature type="compositionally biased region" description="Low complexity" evidence="2">
    <location>
        <begin position="1222"/>
        <end position="1255"/>
    </location>
</feature>
<feature type="coiled-coil region" evidence="1">
    <location>
        <begin position="645"/>
        <end position="679"/>
    </location>
</feature>
<feature type="compositionally biased region" description="Polar residues" evidence="2">
    <location>
        <begin position="210"/>
        <end position="241"/>
    </location>
</feature>
<feature type="region of interest" description="Disordered" evidence="2">
    <location>
        <begin position="177"/>
        <end position="241"/>
    </location>
</feature>
<evidence type="ECO:0000256" key="2">
    <source>
        <dbReference type="SAM" id="MobiDB-lite"/>
    </source>
</evidence>
<feature type="compositionally biased region" description="Low complexity" evidence="2">
    <location>
        <begin position="1287"/>
        <end position="1309"/>
    </location>
</feature>
<dbReference type="OrthoDB" id="5431474at2759"/>
<feature type="compositionally biased region" description="Polar residues" evidence="2">
    <location>
        <begin position="1105"/>
        <end position="1116"/>
    </location>
</feature>
<dbReference type="PANTHER" id="PTHR23159">
    <property type="entry name" value="CENTROSOMAL PROTEIN 2"/>
    <property type="match status" value="1"/>
</dbReference>
<dbReference type="Gene3D" id="1.20.5.340">
    <property type="match status" value="1"/>
</dbReference>
<feature type="coiled-coil region" evidence="1">
    <location>
        <begin position="427"/>
        <end position="517"/>
    </location>
</feature>
<protein>
    <submittedName>
        <fullName evidence="3">Uncharacterized protein</fullName>
    </submittedName>
</protein>
<feature type="region of interest" description="Disordered" evidence="2">
    <location>
        <begin position="362"/>
        <end position="407"/>
    </location>
</feature>
<feature type="compositionally biased region" description="Polar residues" evidence="2">
    <location>
        <begin position="364"/>
        <end position="374"/>
    </location>
</feature>